<name>A0A3E4YL22_9FIRM</name>
<dbReference type="EMBL" id="QSTP01000001">
    <property type="protein sequence ID" value="RGM75477.1"/>
    <property type="molecule type" value="Genomic_DNA"/>
</dbReference>
<sequence>MIKNIKDIYIGETGTGKSYQAFQKALKNKGITIIFDGVSKNILLSSKASMKNMIYKFELVDIKDLCDLKISKRKKYIIYNSLSSVEHNYYIDYVIEFLNKNHKMLNKKNTMLVFDDGVFEDINVFSGFENKSSSSAVAFKEMRLLSGLSLVLSKTSIIITILMDNYEYEKFISNSIDKIYSFGNTYTVKIFYKKELN</sequence>
<evidence type="ECO:0000313" key="1">
    <source>
        <dbReference type="EMBL" id="RGM75477.1"/>
    </source>
</evidence>
<proteinExistence type="predicted"/>
<dbReference type="AlphaFoldDB" id="A0A3E4YL22"/>
<evidence type="ECO:0000313" key="2">
    <source>
        <dbReference type="Proteomes" id="UP000260758"/>
    </source>
</evidence>
<reference evidence="1 2" key="1">
    <citation type="submission" date="2018-08" db="EMBL/GenBank/DDBJ databases">
        <title>A genome reference for cultivated species of the human gut microbiota.</title>
        <authorList>
            <person name="Zou Y."/>
            <person name="Xue W."/>
            <person name="Luo G."/>
        </authorList>
    </citation>
    <scope>NUCLEOTIDE SEQUENCE [LARGE SCALE GENOMIC DNA]</scope>
    <source>
        <strain evidence="1 2">OM07-13</strain>
    </source>
</reference>
<gene>
    <name evidence="1" type="ORF">DXB99_02840</name>
</gene>
<organism evidence="1 2">
    <name type="scientific">Agathobacter rectalis</name>
    <dbReference type="NCBI Taxonomy" id="39491"/>
    <lineage>
        <taxon>Bacteria</taxon>
        <taxon>Bacillati</taxon>
        <taxon>Bacillota</taxon>
        <taxon>Clostridia</taxon>
        <taxon>Lachnospirales</taxon>
        <taxon>Lachnospiraceae</taxon>
        <taxon>Agathobacter</taxon>
    </lineage>
</organism>
<protein>
    <submittedName>
        <fullName evidence="1">Uncharacterized protein</fullName>
    </submittedName>
</protein>
<comment type="caution">
    <text evidence="1">The sequence shown here is derived from an EMBL/GenBank/DDBJ whole genome shotgun (WGS) entry which is preliminary data.</text>
</comment>
<dbReference type="RefSeq" id="WP_117718236.1">
    <property type="nucleotide sequence ID" value="NZ_QSTP01000001.1"/>
</dbReference>
<dbReference type="Proteomes" id="UP000260758">
    <property type="component" value="Unassembled WGS sequence"/>
</dbReference>
<accession>A0A3E4YL22</accession>